<dbReference type="Pfam" id="PF03270">
    <property type="entry name" value="DUF269"/>
    <property type="match status" value="1"/>
</dbReference>
<dbReference type="InterPro" id="IPR004952">
    <property type="entry name" value="NifX-assoc_nitrogen_fix"/>
</dbReference>
<dbReference type="KEGG" id="ttp:E6P07_09525"/>
<dbReference type="PIRSF" id="PIRSF005788">
    <property type="entry name" value="NifK"/>
    <property type="match status" value="1"/>
</dbReference>
<reference evidence="1 2" key="1">
    <citation type="submission" date="2019-12" db="EMBL/GenBank/DDBJ databases">
        <title>The complete genome of the thermophilic, anoxygenic phototrophic gammaproteobacterium Thermochromatium tepidum.</title>
        <authorList>
            <person name="Sattley W.M."/>
            <person name="Swingley W.D."/>
            <person name="Burchell B.M."/>
            <person name="Gurbani S.A."/>
            <person name="Kujawa C.M."/>
            <person name="Nuccio D.A."/>
            <person name="Schladweiler J."/>
            <person name="Shaffer K.N."/>
            <person name="Stokes L.M."/>
            <person name="Touchman J.W."/>
            <person name="Blankenship R.E."/>
            <person name="Madigan M.T."/>
        </authorList>
    </citation>
    <scope>NUCLEOTIDE SEQUENCE [LARGE SCALE GENOMIC DNA]</scope>
    <source>
        <strain evidence="1 2">ATCC 43061</strain>
    </source>
</reference>
<evidence type="ECO:0000313" key="2">
    <source>
        <dbReference type="Proteomes" id="UP000426424"/>
    </source>
</evidence>
<dbReference type="RefSeq" id="WP_153975386.1">
    <property type="nucleotide sequence ID" value="NZ_CP039268.1"/>
</dbReference>
<name>A0A6I6E5U2_THETI</name>
<dbReference type="AlphaFoldDB" id="A0A6I6E5U2"/>
<dbReference type="OrthoDB" id="9808545at2"/>
<proteinExistence type="predicted"/>
<accession>A0A6I6E5U2</accession>
<dbReference type="Proteomes" id="UP000426424">
    <property type="component" value="Chromosome"/>
</dbReference>
<organism evidence="1 2">
    <name type="scientific">Thermochromatium tepidum ATCC 43061</name>
    <dbReference type="NCBI Taxonomy" id="316276"/>
    <lineage>
        <taxon>Bacteria</taxon>
        <taxon>Pseudomonadati</taxon>
        <taxon>Pseudomonadota</taxon>
        <taxon>Gammaproteobacteria</taxon>
        <taxon>Chromatiales</taxon>
        <taxon>Chromatiaceae</taxon>
        <taxon>Thermochromatium</taxon>
    </lineage>
</organism>
<dbReference type="NCBIfam" id="TIGR02935">
    <property type="entry name" value="NifX-associated nitrogen fixation protein"/>
    <property type="match status" value="1"/>
</dbReference>
<protein>
    <submittedName>
        <fullName evidence="1">NifX-associated nitrogen fixation protein</fullName>
    </submittedName>
</protein>
<keyword evidence="2" id="KW-1185">Reference proteome</keyword>
<evidence type="ECO:0000313" key="1">
    <source>
        <dbReference type="EMBL" id="QGU33192.1"/>
    </source>
</evidence>
<dbReference type="Gene3D" id="1.10.3100.20">
    <property type="entry name" value="Protein of unknown function DUF269"/>
    <property type="match status" value="1"/>
</dbReference>
<dbReference type="EMBL" id="CP039268">
    <property type="protein sequence ID" value="QGU33192.1"/>
    <property type="molecule type" value="Genomic_DNA"/>
</dbReference>
<sequence length="149" mass="16507">MIEDPIYQTAFIKEMIRQLRALDQHGLWDGLPNEALFEPLLLTQERKAEIPLIGNPDTKTIARLQAFYNAIAVLIEQECGRMATALITLNDEGFGRALIIVGKLVAVDKTLRDAHRFGFASLSKMKTEADALLAVALERIGTYPEVAGL</sequence>
<gene>
    <name evidence="1" type="ORF">E6P07_09525</name>
</gene>